<dbReference type="PANTHER" id="PTHR23048:SF0">
    <property type="entry name" value="CALMODULIN LIKE 3"/>
    <property type="match status" value="1"/>
</dbReference>
<accession>A0A814FQF2</accession>
<evidence type="ECO:0000256" key="2">
    <source>
        <dbReference type="ARBA" id="ARBA00022737"/>
    </source>
</evidence>
<dbReference type="EMBL" id="CAJNOI010000065">
    <property type="protein sequence ID" value="CAF0984435.1"/>
    <property type="molecule type" value="Genomic_DNA"/>
</dbReference>
<feature type="domain" description="EF-hand" evidence="4">
    <location>
        <begin position="120"/>
        <end position="153"/>
    </location>
</feature>
<evidence type="ECO:0000256" key="1">
    <source>
        <dbReference type="ARBA" id="ARBA00022723"/>
    </source>
</evidence>
<reference evidence="5" key="1">
    <citation type="submission" date="2021-02" db="EMBL/GenBank/DDBJ databases">
        <authorList>
            <person name="Nowell W R."/>
        </authorList>
    </citation>
    <scope>NUCLEOTIDE SEQUENCE</scope>
</reference>
<dbReference type="PANTHER" id="PTHR23048">
    <property type="entry name" value="MYOSIN LIGHT CHAIN 1, 3"/>
    <property type="match status" value="1"/>
</dbReference>
<dbReference type="Gene3D" id="1.10.238.10">
    <property type="entry name" value="EF-hand"/>
    <property type="match status" value="2"/>
</dbReference>
<name>A0A814FQF2_9BILA</name>
<dbReference type="InterPro" id="IPR050230">
    <property type="entry name" value="CALM/Myosin/TropC-like"/>
</dbReference>
<dbReference type="InterPro" id="IPR011992">
    <property type="entry name" value="EF-hand-dom_pair"/>
</dbReference>
<dbReference type="Proteomes" id="UP000663877">
    <property type="component" value="Unassembled WGS sequence"/>
</dbReference>
<dbReference type="PROSITE" id="PS00018">
    <property type="entry name" value="EF_HAND_1"/>
    <property type="match status" value="4"/>
</dbReference>
<feature type="domain" description="EF-hand" evidence="4">
    <location>
        <begin position="11"/>
        <end position="46"/>
    </location>
</feature>
<dbReference type="FunFam" id="1.10.238.10:FF:000178">
    <property type="entry name" value="Calmodulin-2 A"/>
    <property type="match status" value="1"/>
</dbReference>
<keyword evidence="7" id="KW-1185">Reference proteome</keyword>
<keyword evidence="3" id="KW-0106">Calcium</keyword>
<feature type="domain" description="EF-hand" evidence="4">
    <location>
        <begin position="47"/>
        <end position="82"/>
    </location>
</feature>
<evidence type="ECO:0000259" key="4">
    <source>
        <dbReference type="PROSITE" id="PS50222"/>
    </source>
</evidence>
<dbReference type="AlphaFoldDB" id="A0A814FQF2"/>
<dbReference type="OrthoDB" id="26525at2759"/>
<dbReference type="PROSITE" id="PS00303">
    <property type="entry name" value="S100_CABP"/>
    <property type="match status" value="1"/>
</dbReference>
<evidence type="ECO:0000313" key="8">
    <source>
        <dbReference type="Proteomes" id="UP000663877"/>
    </source>
</evidence>
<dbReference type="Pfam" id="PF13499">
    <property type="entry name" value="EF-hand_7"/>
    <property type="match status" value="2"/>
</dbReference>
<evidence type="ECO:0000313" key="5">
    <source>
        <dbReference type="EMBL" id="CAF0984435.1"/>
    </source>
</evidence>
<comment type="caution">
    <text evidence="5">The sequence shown here is derived from an EMBL/GenBank/DDBJ whole genome shotgun (WGS) entry which is preliminary data.</text>
</comment>
<keyword evidence="1" id="KW-0479">Metal-binding</keyword>
<dbReference type="GO" id="GO:0005509">
    <property type="term" value="F:calcium ion binding"/>
    <property type="evidence" value="ECO:0007669"/>
    <property type="project" value="InterPro"/>
</dbReference>
<dbReference type="Proteomes" id="UP000663832">
    <property type="component" value="Unassembled WGS sequence"/>
</dbReference>
<evidence type="ECO:0000313" key="6">
    <source>
        <dbReference type="EMBL" id="CAF1155598.1"/>
    </source>
</evidence>
<dbReference type="FunFam" id="1.10.238.10:FF:000336">
    <property type="entry name" value="HLH domain-containing protein"/>
    <property type="match status" value="1"/>
</dbReference>
<feature type="domain" description="EF-hand" evidence="4">
    <location>
        <begin position="84"/>
        <end position="119"/>
    </location>
</feature>
<dbReference type="SMART" id="SM00054">
    <property type="entry name" value="EFh"/>
    <property type="match status" value="4"/>
</dbReference>
<evidence type="ECO:0000256" key="3">
    <source>
        <dbReference type="ARBA" id="ARBA00022837"/>
    </source>
</evidence>
<dbReference type="PROSITE" id="PS50222">
    <property type="entry name" value="EF_HAND_2"/>
    <property type="match status" value="4"/>
</dbReference>
<dbReference type="InterPro" id="IPR002048">
    <property type="entry name" value="EF_hand_dom"/>
</dbReference>
<dbReference type="EMBL" id="CAJNOM010000157">
    <property type="protein sequence ID" value="CAF1155598.1"/>
    <property type="molecule type" value="Genomic_DNA"/>
</dbReference>
<dbReference type="GO" id="GO:0016460">
    <property type="term" value="C:myosin II complex"/>
    <property type="evidence" value="ECO:0007669"/>
    <property type="project" value="TreeGrafter"/>
</dbReference>
<proteinExistence type="predicted"/>
<dbReference type="InterPro" id="IPR018247">
    <property type="entry name" value="EF_Hand_1_Ca_BS"/>
</dbReference>
<protein>
    <recommendedName>
        <fullName evidence="4">EF-hand domain-containing protein</fullName>
    </recommendedName>
</protein>
<dbReference type="InterPro" id="IPR001751">
    <property type="entry name" value="S100/CaBP7/8-like_CS"/>
</dbReference>
<dbReference type="SUPFAM" id="SSF47473">
    <property type="entry name" value="EF-hand"/>
    <property type="match status" value="1"/>
</dbReference>
<keyword evidence="2" id="KW-0677">Repeat</keyword>
<sequence>MPRGHGKLSKTQMKELRDAFDMFDRDQSGSISSSELKQLLIALNFKPTENLLRKVMREMDADGNGTIEFDEFVKVMGSVYARKLTDDEMQRAFKCFDKDDSGFITIEELRDVLRQLNQNTSEKHLKDMVNQLDEDHDGKISYDEFVHMLQGMS</sequence>
<organism evidence="5 8">
    <name type="scientific">Adineta steineri</name>
    <dbReference type="NCBI Taxonomy" id="433720"/>
    <lineage>
        <taxon>Eukaryota</taxon>
        <taxon>Metazoa</taxon>
        <taxon>Spiralia</taxon>
        <taxon>Gnathifera</taxon>
        <taxon>Rotifera</taxon>
        <taxon>Eurotatoria</taxon>
        <taxon>Bdelloidea</taxon>
        <taxon>Adinetida</taxon>
        <taxon>Adinetidae</taxon>
        <taxon>Adineta</taxon>
    </lineage>
</organism>
<evidence type="ECO:0000313" key="7">
    <source>
        <dbReference type="Proteomes" id="UP000663832"/>
    </source>
</evidence>
<gene>
    <name evidence="5" type="ORF">BJG266_LOCUS15049</name>
    <name evidence="6" type="ORF">QVE165_LOCUS23261</name>
</gene>